<evidence type="ECO:0000313" key="2">
    <source>
        <dbReference type="Proteomes" id="UP001156441"/>
    </source>
</evidence>
<evidence type="ECO:0000313" key="1">
    <source>
        <dbReference type="EMBL" id="MCT2581901.1"/>
    </source>
</evidence>
<reference evidence="1 2" key="1">
    <citation type="submission" date="2021-02" db="EMBL/GenBank/DDBJ databases">
        <title>Actinophytocola xerophila sp. nov., isolated from soil of cotton cropping field.</title>
        <authorList>
            <person name="Huang R."/>
            <person name="Chen X."/>
            <person name="Ge X."/>
            <person name="Liu W."/>
        </authorList>
    </citation>
    <scope>NUCLEOTIDE SEQUENCE [LARGE SCALE GENOMIC DNA]</scope>
    <source>
        <strain evidence="1 2">S1-96</strain>
    </source>
</reference>
<gene>
    <name evidence="1" type="ORF">JT362_02045</name>
</gene>
<dbReference type="EMBL" id="JAFFZE010000004">
    <property type="protein sequence ID" value="MCT2581901.1"/>
    <property type="molecule type" value="Genomic_DNA"/>
</dbReference>
<protein>
    <submittedName>
        <fullName evidence="1">Lantibiotic dehydratase</fullName>
    </submittedName>
</protein>
<dbReference type="RefSeq" id="WP_260189258.1">
    <property type="nucleotide sequence ID" value="NZ_JAFFZE010000004.1"/>
</dbReference>
<organism evidence="1 2">
    <name type="scientific">Actinophytocola gossypii</name>
    <dbReference type="NCBI Taxonomy" id="2812003"/>
    <lineage>
        <taxon>Bacteria</taxon>
        <taxon>Bacillati</taxon>
        <taxon>Actinomycetota</taxon>
        <taxon>Actinomycetes</taxon>
        <taxon>Pseudonocardiales</taxon>
        <taxon>Pseudonocardiaceae</taxon>
    </lineage>
</organism>
<keyword evidence="2" id="KW-1185">Reference proteome</keyword>
<sequence length="824" mass="88131">MRADGQPAGPAGLLRVAAVPAAVLARAGNPDLFDRIRDRQRSEVDYIAFAARLAARLTGELVPHPELPGPVRGLAVATRRTLLRGHPVDEAACRRLAVVNAALDGPDGLTGELLRAAAWSRDLRAEDRRLDNALTAERARLATLPWDLVTGCPAALRAVTDAAPHLPAEIATRLVDDPAWAGKRMRQRADYLLRLLARAAGKTTPRGWFGHVALVQAGPGAADRLLVDARVGDHAVHVVDNIGAHRRDLAAGDALPDASLSMTPLHWVSDDRLCCWVPDPDNPVGTRCVRVRRTPAVEAVRHALGTGAVRTREVVALLAAGDESRTDVARDFLHHLVRLGIVQASTRPTARLLGWTAEPKARPQPERSGFVDVYRRGGGHVPVAALGRLGDLVAQAGRVQALLTRPVAAHPVLDLVDAHPRPVTELVARFLDGRHPSQPDRRHPAWPEPEPGTAYQRLCDWLGEHAGHEEVDITAAVLDRIGAPAAAPRPWPVDCLVRPLPDGKPFAVLEAVLPAGVADARFADALRALHADMSHVDDYRSFADEVAARCGVELVEVLVPPQGARGANTVRRPRYTPNWTGDADLSTYLAGDVAGGRFLPLGQITVRRDGGRMVAEDPAGRPLWPVCHATRVPPSPWDVVLALLTSAAPVGELASPFVAADHTTAFPGRERVPRIVVDGGLVLAPRSVVVARDRLPRADLPFAARVRELARLRTATGAPRWNFLRADGAGRARPVDLDGIAALRALDRLLADPAVTSVVLEEMLPAPEHLPVRDRDGAGVAAQLLLRLPHAAGPARLADEVARAWSPARSRSTAPPGAPAVAAR</sequence>
<accession>A0ABT2J219</accession>
<comment type="caution">
    <text evidence="1">The sequence shown here is derived from an EMBL/GenBank/DDBJ whole genome shotgun (WGS) entry which is preliminary data.</text>
</comment>
<dbReference type="Proteomes" id="UP001156441">
    <property type="component" value="Unassembled WGS sequence"/>
</dbReference>
<name>A0ABT2J219_9PSEU</name>
<proteinExistence type="predicted"/>